<evidence type="ECO:0000256" key="1">
    <source>
        <dbReference type="SAM" id="SignalP"/>
    </source>
</evidence>
<gene>
    <name evidence="3" type="ORF">CNX65_12685</name>
</gene>
<reference evidence="3" key="1">
    <citation type="submission" date="2017-09" db="EMBL/GenBank/DDBJ databases">
        <title>Complete Genome Sequence of ansamitocin-producing Bacterium Actinosynnema pretiosum X47.</title>
        <authorList>
            <person name="Cao G."/>
            <person name="Zong G."/>
            <person name="Zhong C."/>
            <person name="Fu J."/>
        </authorList>
    </citation>
    <scope>NUCLEOTIDE SEQUENCE [LARGE SCALE GENOMIC DNA]</scope>
    <source>
        <strain evidence="3">X47</strain>
    </source>
</reference>
<proteinExistence type="predicted"/>
<protein>
    <recommendedName>
        <fullName evidence="2">CHRD domain-containing protein</fullName>
    </recommendedName>
</protein>
<keyword evidence="1" id="KW-0732">Signal</keyword>
<feature type="domain" description="CHRD" evidence="2">
    <location>
        <begin position="41"/>
        <end position="160"/>
    </location>
</feature>
<organism evidence="3 4">
    <name type="scientific">Actinosynnema pretiosum</name>
    <dbReference type="NCBI Taxonomy" id="42197"/>
    <lineage>
        <taxon>Bacteria</taxon>
        <taxon>Bacillati</taxon>
        <taxon>Actinomycetota</taxon>
        <taxon>Actinomycetes</taxon>
        <taxon>Pseudonocardiales</taxon>
        <taxon>Pseudonocardiaceae</taxon>
        <taxon>Actinosynnema</taxon>
    </lineage>
</organism>
<dbReference type="InterPro" id="IPR010895">
    <property type="entry name" value="CHRD"/>
</dbReference>
<feature type="signal peptide" evidence="1">
    <location>
        <begin position="1"/>
        <end position="29"/>
    </location>
</feature>
<dbReference type="EMBL" id="CP023445">
    <property type="protein sequence ID" value="ATE54045.1"/>
    <property type="molecule type" value="Genomic_DNA"/>
</dbReference>
<dbReference type="Pfam" id="PF07452">
    <property type="entry name" value="CHRD"/>
    <property type="match status" value="1"/>
</dbReference>
<evidence type="ECO:0000259" key="2">
    <source>
        <dbReference type="SMART" id="SM00754"/>
    </source>
</evidence>
<dbReference type="Proteomes" id="UP000218505">
    <property type="component" value="Chromosome"/>
</dbReference>
<keyword evidence="4" id="KW-1185">Reference proteome</keyword>
<dbReference type="KEGG" id="apre:CNX65_12685"/>
<name>A0A290Z503_9PSEU</name>
<sequence>MPLPVEDVVALSSRLAAPAALALALTALAPLGAAQADAGWTHRRADLVGADVVPGPGDEDGDGSAKLRLRDDSAEGELCATVNLRRVLPPTDVQLRRGAEGRNGPLLLSLEPPRGEALFTRCFTLDVELVREIEDFPERFHVTVHDEDFPDGALRGQLRSGV</sequence>
<dbReference type="AlphaFoldDB" id="A0A290Z503"/>
<feature type="chain" id="PRO_5038458141" description="CHRD domain-containing protein" evidence="1">
    <location>
        <begin position="30"/>
        <end position="162"/>
    </location>
</feature>
<evidence type="ECO:0000313" key="3">
    <source>
        <dbReference type="EMBL" id="ATE54045.1"/>
    </source>
</evidence>
<evidence type="ECO:0000313" key="4">
    <source>
        <dbReference type="Proteomes" id="UP000218505"/>
    </source>
</evidence>
<dbReference type="SMART" id="SM00754">
    <property type="entry name" value="CHRD"/>
    <property type="match status" value="1"/>
</dbReference>
<accession>A0A290Z503</accession>